<keyword evidence="4" id="KW-1185">Reference proteome</keyword>
<proteinExistence type="predicted"/>
<organism evidence="3 4">
    <name type="scientific">Stephanodiscus triporus</name>
    <dbReference type="NCBI Taxonomy" id="2934178"/>
    <lineage>
        <taxon>Eukaryota</taxon>
        <taxon>Sar</taxon>
        <taxon>Stramenopiles</taxon>
        <taxon>Ochrophyta</taxon>
        <taxon>Bacillariophyta</taxon>
        <taxon>Coscinodiscophyceae</taxon>
        <taxon>Thalassiosirophycidae</taxon>
        <taxon>Stephanodiscales</taxon>
        <taxon>Stephanodiscaceae</taxon>
        <taxon>Stephanodiscus</taxon>
    </lineage>
</organism>
<name>A0ABD3N8D0_9STRA</name>
<feature type="transmembrane region" description="Helical" evidence="2">
    <location>
        <begin position="178"/>
        <end position="196"/>
    </location>
</feature>
<feature type="transmembrane region" description="Helical" evidence="2">
    <location>
        <begin position="444"/>
        <end position="465"/>
    </location>
</feature>
<feature type="transmembrane region" description="Helical" evidence="2">
    <location>
        <begin position="549"/>
        <end position="569"/>
    </location>
</feature>
<feature type="transmembrane region" description="Helical" evidence="2">
    <location>
        <begin position="957"/>
        <end position="978"/>
    </location>
</feature>
<accession>A0ABD3N8D0</accession>
<keyword evidence="2" id="KW-1133">Transmembrane helix</keyword>
<dbReference type="AlphaFoldDB" id="A0ABD3N8D0"/>
<protein>
    <recommendedName>
        <fullName evidence="5">Dolichol kinase</fullName>
    </recommendedName>
</protein>
<keyword evidence="2" id="KW-0812">Transmembrane</keyword>
<feature type="non-terminal residue" evidence="3">
    <location>
        <position position="1"/>
    </location>
</feature>
<keyword evidence="2" id="KW-0472">Membrane</keyword>
<sequence length="1184" mass="125862">STSSGNIDARIASLLLPPLFVLFLLGTSTPLPTLTLCCSVLVVYSFDLANFGGGGSGSSRRAGRGGGGGGGGGGGRWTICAVWICWAILALTVGYDVVVLGDDAVVVAGNGGAVVREDGHDGAVRGGGGKSSAIAIIRTTSMLMMSSFLLLQLAMWITLQFDRRMRRVPTLSKIIERALYSTLPPVSSASVAYAYAMYHATSTSGAGGGADHAAVVAPYVFAVHLASGIYMVGSATSRFGGGGGVSGGYAHDGGNDEYGSSRDDDGRSTSSSRQCCAVHPREGRNMSCLLVFLPPLHRYLVPLCARLSYVINGHDGVASPVWASAMLSMGTILAYACVWFLGRKGAVGDEYLLGEYHEDFFQLLLALSATCFALSCGPRWNFLPVPVLLATSLALWILTRQLRYAILAAFVYITFATILVTYRLTFLNESVELLPGKTVVLRKFADVALCASTWLILLVGLVLRAPGGYGSRFMREYDVTGVCLTLYALVLVVMEFALLIEPMPLYSRENYEVGRVAVYSPGLVYFTGVLSLIVTWHVKAQNQIGEKSVVFSTSILVAKILAVVIESTLDAYDSLGMMYRRWAVASLLLVMLRAPYLLKPTHVKKAMTHLKKRRDPSAKPSSPQGLPRYASWTVIFYCAILLPFVIVTAVRLVIEPLMGLLTGQGSGSAYSMLPKWSEVIGYSSSLWGISMLSMINHFLPDGGAEVWRKTSALTFVIGLFLSFAAPALPGASPSSTRLNDGYAFQSLTSLDAEDDAATGGWGLVSAFLAIILAISGPLELREVKDASGRRDSRQLLRLMIFGMMFGCGLSWFITMQSMSKDIFIPIFVTTFSCMAMSTLGTVAAVMGYFLEAREFVEAEQIANVWAGVGFPVFFVISSVSLSAHAYPFGIGGWASTYLSVCGLLAGAFSAMVRMREEKTSTTRGYGNMGCVISWLCAIIVVYGRYGVAGVGVVGTTSVGGIPASVLGTILCSPILILLEGEGSAGSSRMKYQVTSSKSKQKGLVLSSLTRLNWFAPLLIGTIAVFLASSCYAIFLRGCGLSKFSLLFGTGDLITSQDDVFSLAYGSARRTTGVKAIDDVATMAKKSVVHTRTMVAAAKLSDSGIWTSSSLSGPLMHLLGLLATLPSLKYLVVHSCYGKAPSSSKVLPTLPLNILTILIGRGIPSLVAAATIGLVGGIIQSTIAQ</sequence>
<feature type="transmembrane region" description="Helical" evidence="2">
    <location>
        <begin position="216"/>
        <end position="233"/>
    </location>
</feature>
<feature type="transmembrane region" description="Helical" evidence="2">
    <location>
        <begin position="321"/>
        <end position="340"/>
    </location>
</feature>
<comment type="caution">
    <text evidence="3">The sequence shown here is derived from an EMBL/GenBank/DDBJ whole genome shotgun (WGS) entry which is preliminary data.</text>
</comment>
<feature type="transmembrane region" description="Helical" evidence="2">
    <location>
        <begin position="679"/>
        <end position="699"/>
    </location>
</feature>
<dbReference type="PANTHER" id="PTHR35313:SF1">
    <property type="entry name" value="NO EXINE FORMATION 1"/>
    <property type="match status" value="1"/>
</dbReference>
<dbReference type="Proteomes" id="UP001530315">
    <property type="component" value="Unassembled WGS sequence"/>
</dbReference>
<evidence type="ECO:0000313" key="3">
    <source>
        <dbReference type="EMBL" id="KAL3772354.1"/>
    </source>
</evidence>
<evidence type="ECO:0008006" key="5">
    <source>
        <dbReference type="Google" id="ProtNLM"/>
    </source>
</evidence>
<feature type="transmembrane region" description="Helical" evidence="2">
    <location>
        <begin position="381"/>
        <end position="398"/>
    </location>
</feature>
<feature type="transmembrane region" description="Helical" evidence="2">
    <location>
        <begin position="74"/>
        <end position="95"/>
    </location>
</feature>
<feature type="transmembrane region" description="Helical" evidence="2">
    <location>
        <begin position="822"/>
        <end position="850"/>
    </location>
</feature>
<feature type="transmembrane region" description="Helical" evidence="2">
    <location>
        <begin position="581"/>
        <end position="598"/>
    </location>
</feature>
<feature type="transmembrane region" description="Helical" evidence="2">
    <location>
        <begin position="31"/>
        <end position="53"/>
    </location>
</feature>
<feature type="transmembrane region" description="Helical" evidence="2">
    <location>
        <begin position="924"/>
        <end position="945"/>
    </location>
</feature>
<feature type="transmembrane region" description="Helical" evidence="2">
    <location>
        <begin position="477"/>
        <end position="498"/>
    </location>
</feature>
<feature type="transmembrane region" description="Helical" evidence="2">
    <location>
        <begin position="892"/>
        <end position="912"/>
    </location>
</feature>
<feature type="transmembrane region" description="Helical" evidence="2">
    <location>
        <begin position="629"/>
        <end position="654"/>
    </location>
</feature>
<evidence type="ECO:0000256" key="1">
    <source>
        <dbReference type="SAM" id="MobiDB-lite"/>
    </source>
</evidence>
<feature type="transmembrane region" description="Helical" evidence="2">
    <location>
        <begin position="711"/>
        <end position="728"/>
    </location>
</feature>
<feature type="transmembrane region" description="Helical" evidence="2">
    <location>
        <begin position="756"/>
        <end position="774"/>
    </location>
</feature>
<feature type="transmembrane region" description="Helical" evidence="2">
    <location>
        <begin position="862"/>
        <end position="886"/>
    </location>
</feature>
<feature type="transmembrane region" description="Helical" evidence="2">
    <location>
        <begin position="1011"/>
        <end position="1034"/>
    </location>
</feature>
<feature type="transmembrane region" description="Helical" evidence="2">
    <location>
        <begin position="795"/>
        <end position="816"/>
    </location>
</feature>
<feature type="transmembrane region" description="Helical" evidence="2">
    <location>
        <begin position="518"/>
        <end position="537"/>
    </location>
</feature>
<feature type="region of interest" description="Disordered" evidence="1">
    <location>
        <begin position="253"/>
        <end position="273"/>
    </location>
</feature>
<dbReference type="EMBL" id="JALLAZ020001579">
    <property type="protein sequence ID" value="KAL3772354.1"/>
    <property type="molecule type" value="Genomic_DNA"/>
</dbReference>
<feature type="transmembrane region" description="Helical" evidence="2">
    <location>
        <begin position="135"/>
        <end position="157"/>
    </location>
</feature>
<reference evidence="3 4" key="1">
    <citation type="submission" date="2024-10" db="EMBL/GenBank/DDBJ databases">
        <title>Updated reference genomes for cyclostephanoid diatoms.</title>
        <authorList>
            <person name="Roberts W.R."/>
            <person name="Alverson A.J."/>
        </authorList>
    </citation>
    <scope>NUCLEOTIDE SEQUENCE [LARGE SCALE GENOMIC DNA]</scope>
    <source>
        <strain evidence="3 4">AJA276-08</strain>
    </source>
</reference>
<evidence type="ECO:0000256" key="2">
    <source>
        <dbReference type="SAM" id="Phobius"/>
    </source>
</evidence>
<evidence type="ECO:0000313" key="4">
    <source>
        <dbReference type="Proteomes" id="UP001530315"/>
    </source>
</evidence>
<feature type="transmembrane region" description="Helical" evidence="2">
    <location>
        <begin position="1153"/>
        <end position="1178"/>
    </location>
</feature>
<gene>
    <name evidence="3" type="ORF">ACHAW5_010356</name>
</gene>
<dbReference type="PANTHER" id="PTHR35313">
    <property type="entry name" value="NO EXINE FORMATION 1"/>
    <property type="match status" value="1"/>
</dbReference>
<feature type="transmembrane region" description="Helical" evidence="2">
    <location>
        <begin position="405"/>
        <end position="424"/>
    </location>
</feature>